<dbReference type="Proteomes" id="UP000546642">
    <property type="component" value="Unassembled WGS sequence"/>
</dbReference>
<dbReference type="Gene3D" id="3.40.190.10">
    <property type="entry name" value="Periplasmic binding protein-like II"/>
    <property type="match status" value="2"/>
</dbReference>
<dbReference type="AlphaFoldDB" id="A0A7W9YL08"/>
<comment type="caution">
    <text evidence="1">The sequence shown here is derived from an EMBL/GenBank/DDBJ whole genome shotgun (WGS) entry which is preliminary data.</text>
</comment>
<dbReference type="PANTHER" id="PTHR42941">
    <property type="entry name" value="SLL1037 PROTEIN"/>
    <property type="match status" value="1"/>
</dbReference>
<protein>
    <recommendedName>
        <fullName evidence="3">TAXI family TRAP transporter solute-binding subunit</fullName>
    </recommendedName>
</protein>
<dbReference type="NCBIfam" id="TIGR02122">
    <property type="entry name" value="TRAP_TAXI"/>
    <property type="match status" value="1"/>
</dbReference>
<accession>A0A7W9YL08</accession>
<dbReference type="Pfam" id="PF16868">
    <property type="entry name" value="NMT1_3"/>
    <property type="match status" value="1"/>
</dbReference>
<dbReference type="EMBL" id="JACHDS010000001">
    <property type="protein sequence ID" value="MBB6173954.1"/>
    <property type="molecule type" value="Genomic_DNA"/>
</dbReference>
<organism evidence="1 2">
    <name type="scientific">Nocardiopsis mwathae</name>
    <dbReference type="NCBI Taxonomy" id="1472723"/>
    <lineage>
        <taxon>Bacteria</taxon>
        <taxon>Bacillati</taxon>
        <taxon>Actinomycetota</taxon>
        <taxon>Actinomycetes</taxon>
        <taxon>Streptosporangiales</taxon>
        <taxon>Nocardiopsidaceae</taxon>
        <taxon>Nocardiopsis</taxon>
    </lineage>
</organism>
<evidence type="ECO:0000313" key="1">
    <source>
        <dbReference type="EMBL" id="MBB6173954.1"/>
    </source>
</evidence>
<dbReference type="InterPro" id="IPR011852">
    <property type="entry name" value="TRAP_TAXI"/>
</dbReference>
<dbReference type="RefSeq" id="WP_343070630.1">
    <property type="nucleotide sequence ID" value="NZ_JACHDS010000001.1"/>
</dbReference>
<name>A0A7W9YL08_9ACTN</name>
<proteinExistence type="predicted"/>
<dbReference type="PANTHER" id="PTHR42941:SF1">
    <property type="entry name" value="SLL1037 PROTEIN"/>
    <property type="match status" value="1"/>
</dbReference>
<sequence length="306" mass="32341">MGPAHPDRRTVVLGALAVALTACSRRGHPPYPELVLATGPPGAVFREIGGALADELHAALPETAITVLATSASAENLRLLDDERAHLAISSLDAATSDARDVTAIARLYDSYMHLIVREDSEITAFGDLAGSRVSFGAAGSGTEYTMLRLSEQAGLDVDDVRLDQAASARALGKGDIDAMFSLTGIPTPAITDLLRRHPLRCIPLDRQADRLADAYPSAYYPATIPATAYPGLPPCPTLSVPNVLLARRDVPADVVRTITDTVFTQADAIAARRPEAAQINVRTGIATGPIPLHPGAAAWYRDQKV</sequence>
<dbReference type="SUPFAM" id="SSF53850">
    <property type="entry name" value="Periplasmic binding protein-like II"/>
    <property type="match status" value="1"/>
</dbReference>
<gene>
    <name evidence="1" type="ORF">HNR23_004014</name>
</gene>
<evidence type="ECO:0000313" key="2">
    <source>
        <dbReference type="Proteomes" id="UP000546642"/>
    </source>
</evidence>
<evidence type="ECO:0008006" key="3">
    <source>
        <dbReference type="Google" id="ProtNLM"/>
    </source>
</evidence>
<keyword evidence="2" id="KW-1185">Reference proteome</keyword>
<reference evidence="1 2" key="1">
    <citation type="submission" date="2020-08" db="EMBL/GenBank/DDBJ databases">
        <title>Sequencing the genomes of 1000 actinobacteria strains.</title>
        <authorList>
            <person name="Klenk H.-P."/>
        </authorList>
    </citation>
    <scope>NUCLEOTIDE SEQUENCE [LARGE SCALE GENOMIC DNA]</scope>
    <source>
        <strain evidence="1 2">DSM 46659</strain>
    </source>
</reference>